<proteinExistence type="predicted"/>
<evidence type="ECO:0000313" key="2">
    <source>
        <dbReference type="EMBL" id="KAJ6976558.1"/>
    </source>
</evidence>
<protein>
    <submittedName>
        <fullName evidence="2">Uncharacterized protein</fullName>
    </submittedName>
</protein>
<accession>A0AAD6M0C2</accession>
<evidence type="ECO:0000313" key="3">
    <source>
        <dbReference type="Proteomes" id="UP001164929"/>
    </source>
</evidence>
<organism evidence="2 3">
    <name type="scientific">Populus alba x Populus x berolinensis</name>
    <dbReference type="NCBI Taxonomy" id="444605"/>
    <lineage>
        <taxon>Eukaryota</taxon>
        <taxon>Viridiplantae</taxon>
        <taxon>Streptophyta</taxon>
        <taxon>Embryophyta</taxon>
        <taxon>Tracheophyta</taxon>
        <taxon>Spermatophyta</taxon>
        <taxon>Magnoliopsida</taxon>
        <taxon>eudicotyledons</taxon>
        <taxon>Gunneridae</taxon>
        <taxon>Pentapetalae</taxon>
        <taxon>rosids</taxon>
        <taxon>fabids</taxon>
        <taxon>Malpighiales</taxon>
        <taxon>Salicaceae</taxon>
        <taxon>Saliceae</taxon>
        <taxon>Populus</taxon>
    </lineage>
</organism>
<name>A0AAD6M0C2_9ROSI</name>
<reference evidence="2" key="1">
    <citation type="journal article" date="2023" name="Mol. Ecol. Resour.">
        <title>Chromosome-level genome assembly of a triploid poplar Populus alba 'Berolinensis'.</title>
        <authorList>
            <person name="Chen S."/>
            <person name="Yu Y."/>
            <person name="Wang X."/>
            <person name="Wang S."/>
            <person name="Zhang T."/>
            <person name="Zhou Y."/>
            <person name="He R."/>
            <person name="Meng N."/>
            <person name="Wang Y."/>
            <person name="Liu W."/>
            <person name="Liu Z."/>
            <person name="Liu J."/>
            <person name="Guo Q."/>
            <person name="Huang H."/>
            <person name="Sederoff R.R."/>
            <person name="Wang G."/>
            <person name="Qu G."/>
            <person name="Chen S."/>
        </authorList>
    </citation>
    <scope>NUCLEOTIDE SEQUENCE</scope>
    <source>
        <strain evidence="2">SC-2020</strain>
    </source>
</reference>
<dbReference type="EMBL" id="JAQIZT010000012">
    <property type="protein sequence ID" value="KAJ6976558.1"/>
    <property type="molecule type" value="Genomic_DNA"/>
</dbReference>
<sequence>MTITVNDGEECDSFRHSTFTSRSFDNCQRFNVFNKRKSLRTSLICQGGRNGLGDSAGEEYPKNSLTSLRELIGSRNHRYLTSISRGSSTSPLLNLCEFLTVPKSNSFQRRASLAHLDSCMSVIVHFWKNGAERVAEFRIQPFGRLTNFDVPQHLVDRYRDFKVLNPSSPDAVLLIHSLKSLCCDITDFIIVMYQFFHSPVAYAVLALLFFSS</sequence>
<evidence type="ECO:0000256" key="1">
    <source>
        <dbReference type="SAM" id="Phobius"/>
    </source>
</evidence>
<gene>
    <name evidence="2" type="ORF">NC653_028646</name>
</gene>
<keyword evidence="3" id="KW-1185">Reference proteome</keyword>
<keyword evidence="1" id="KW-0812">Transmembrane</keyword>
<dbReference type="Proteomes" id="UP001164929">
    <property type="component" value="Chromosome 12"/>
</dbReference>
<keyword evidence="1" id="KW-1133">Transmembrane helix</keyword>
<dbReference type="AlphaFoldDB" id="A0AAD6M0C2"/>
<feature type="transmembrane region" description="Helical" evidence="1">
    <location>
        <begin position="188"/>
        <end position="210"/>
    </location>
</feature>
<keyword evidence="1" id="KW-0472">Membrane</keyword>
<comment type="caution">
    <text evidence="2">The sequence shown here is derived from an EMBL/GenBank/DDBJ whole genome shotgun (WGS) entry which is preliminary data.</text>
</comment>